<dbReference type="EMBL" id="VSRR010055079">
    <property type="protein sequence ID" value="MPC80819.1"/>
    <property type="molecule type" value="Genomic_DNA"/>
</dbReference>
<keyword evidence="3" id="KW-1185">Reference proteome</keyword>
<proteinExistence type="predicted"/>
<organism evidence="2 3">
    <name type="scientific">Portunus trituberculatus</name>
    <name type="common">Swimming crab</name>
    <name type="synonym">Neptunus trituberculatus</name>
    <dbReference type="NCBI Taxonomy" id="210409"/>
    <lineage>
        <taxon>Eukaryota</taxon>
        <taxon>Metazoa</taxon>
        <taxon>Ecdysozoa</taxon>
        <taxon>Arthropoda</taxon>
        <taxon>Crustacea</taxon>
        <taxon>Multicrustacea</taxon>
        <taxon>Malacostraca</taxon>
        <taxon>Eumalacostraca</taxon>
        <taxon>Eucarida</taxon>
        <taxon>Decapoda</taxon>
        <taxon>Pleocyemata</taxon>
        <taxon>Brachyura</taxon>
        <taxon>Eubrachyura</taxon>
        <taxon>Portunoidea</taxon>
        <taxon>Portunidae</taxon>
        <taxon>Portuninae</taxon>
        <taxon>Portunus</taxon>
    </lineage>
</organism>
<evidence type="ECO:0000313" key="2">
    <source>
        <dbReference type="EMBL" id="MPC80819.1"/>
    </source>
</evidence>
<evidence type="ECO:0000256" key="1">
    <source>
        <dbReference type="SAM" id="MobiDB-lite"/>
    </source>
</evidence>
<sequence>MHELLMPGSWAGVGRRRLVGCRQRIGSENVAVHRLASDPSHDNINTSHPFPPRVLGLSFPQTVTEHR</sequence>
<comment type="caution">
    <text evidence="2">The sequence shown here is derived from an EMBL/GenBank/DDBJ whole genome shotgun (WGS) entry which is preliminary data.</text>
</comment>
<name>A0A5B7IG32_PORTR</name>
<evidence type="ECO:0000313" key="3">
    <source>
        <dbReference type="Proteomes" id="UP000324222"/>
    </source>
</evidence>
<gene>
    <name evidence="2" type="ORF">E2C01_075412</name>
</gene>
<accession>A0A5B7IG32</accession>
<reference evidence="2 3" key="1">
    <citation type="submission" date="2019-05" db="EMBL/GenBank/DDBJ databases">
        <title>Another draft genome of Portunus trituberculatus and its Hox gene families provides insights of decapod evolution.</title>
        <authorList>
            <person name="Jeong J.-H."/>
            <person name="Song I."/>
            <person name="Kim S."/>
            <person name="Choi T."/>
            <person name="Kim D."/>
            <person name="Ryu S."/>
            <person name="Kim W."/>
        </authorList>
    </citation>
    <scope>NUCLEOTIDE SEQUENCE [LARGE SCALE GENOMIC DNA]</scope>
    <source>
        <tissue evidence="2">Muscle</tissue>
    </source>
</reference>
<dbReference type="Proteomes" id="UP000324222">
    <property type="component" value="Unassembled WGS sequence"/>
</dbReference>
<dbReference type="AlphaFoldDB" id="A0A5B7IG32"/>
<protein>
    <submittedName>
        <fullName evidence="2">Uncharacterized protein</fullName>
    </submittedName>
</protein>
<feature type="region of interest" description="Disordered" evidence="1">
    <location>
        <begin position="37"/>
        <end position="67"/>
    </location>
</feature>